<comment type="caution">
    <text evidence="11">The sequence shown here is derived from an EMBL/GenBank/DDBJ whole genome shotgun (WGS) entry which is preliminary data.</text>
</comment>
<dbReference type="PANTHER" id="PTHR12743">
    <property type="entry name" value="CYTOCHROME C1 HEME LYASE"/>
    <property type="match status" value="1"/>
</dbReference>
<dbReference type="GeneID" id="39729782"/>
<sequence length="228" mass="27494">MLNIGRTNDTNSNDEKVKCPSKVEDSSTFEIVEKINKRNMMPEIPNYSLNKDDNFSLSKKRHISSIPKNNEEYWLYPSSQQFYNSLLRKNKDVEKDYIDAVVSIHNEINEESWKHILKYELMHKKKCSNVTLHRFVGKSDELSIKARFRSIFSRLGKPFDRHDWFIDRCGTQIKYILDYYNDESINDDKNIYIDVRPAMDSLSNIWDRLRYPFYEFYFKHIKKNDLYR</sequence>
<name>A0A1J1GM95_PLAGA</name>
<keyword evidence="3 10" id="KW-0349">Heme</keyword>
<keyword evidence="6 10" id="KW-0408">Iron</keyword>
<evidence type="ECO:0000256" key="7">
    <source>
        <dbReference type="ARBA" id="ARBA00023128"/>
    </source>
</evidence>
<keyword evidence="9 10" id="KW-0456">Lyase</keyword>
<gene>
    <name evidence="11" type="ORF">PGAL8A_00125700</name>
</gene>
<comment type="catalytic activity">
    <reaction evidence="10">
        <text>holo-[cytochrome c] = apo-[cytochrome c] + heme b</text>
        <dbReference type="Rhea" id="RHEA:22648"/>
        <dbReference type="Rhea" id="RHEA-COMP:10725"/>
        <dbReference type="Rhea" id="RHEA-COMP:10726"/>
        <dbReference type="ChEBI" id="CHEBI:29950"/>
        <dbReference type="ChEBI" id="CHEBI:60344"/>
        <dbReference type="ChEBI" id="CHEBI:83739"/>
        <dbReference type="EC" id="4.4.1.17"/>
    </reaction>
</comment>
<evidence type="ECO:0000256" key="2">
    <source>
        <dbReference type="ARBA" id="ARBA00007255"/>
    </source>
</evidence>
<protein>
    <recommendedName>
        <fullName evidence="10">Holocytochrome c-type synthase</fullName>
        <ecNumber evidence="10">4.4.1.17</ecNumber>
    </recommendedName>
</protein>
<comment type="similarity">
    <text evidence="2 10">Belongs to the cytochrome c-type heme lyase family.</text>
</comment>
<evidence type="ECO:0000256" key="9">
    <source>
        <dbReference type="ARBA" id="ARBA00023239"/>
    </source>
</evidence>
<dbReference type="OMA" id="NEESWKH"/>
<evidence type="ECO:0000256" key="8">
    <source>
        <dbReference type="ARBA" id="ARBA00023136"/>
    </source>
</evidence>
<dbReference type="PANTHER" id="PTHR12743:SF8">
    <property type="entry name" value="PROTEIN HRI1"/>
    <property type="match status" value="1"/>
</dbReference>
<dbReference type="OrthoDB" id="4243at2759"/>
<comment type="subcellular location">
    <subcellularLocation>
        <location evidence="1 10">Mitochondrion inner membrane</location>
    </subcellularLocation>
</comment>
<dbReference type="Pfam" id="PF01265">
    <property type="entry name" value="Cyto_heme_lyase"/>
    <property type="match status" value="1"/>
</dbReference>
<evidence type="ECO:0000256" key="4">
    <source>
        <dbReference type="ARBA" id="ARBA00022723"/>
    </source>
</evidence>
<dbReference type="GO" id="GO:0046872">
    <property type="term" value="F:metal ion binding"/>
    <property type="evidence" value="ECO:0007669"/>
    <property type="project" value="UniProtKB-KW"/>
</dbReference>
<organism evidence="11 12">
    <name type="scientific">Plasmodium gallinaceum</name>
    <dbReference type="NCBI Taxonomy" id="5849"/>
    <lineage>
        <taxon>Eukaryota</taxon>
        <taxon>Sar</taxon>
        <taxon>Alveolata</taxon>
        <taxon>Apicomplexa</taxon>
        <taxon>Aconoidasida</taxon>
        <taxon>Haemosporida</taxon>
        <taxon>Plasmodiidae</taxon>
        <taxon>Plasmodium</taxon>
        <taxon>Plasmodium (Haemamoeba)</taxon>
    </lineage>
</organism>
<dbReference type="EC" id="4.4.1.17" evidence="10"/>
<dbReference type="GO" id="GO:0004408">
    <property type="term" value="F:holocytochrome-c synthase activity"/>
    <property type="evidence" value="ECO:0007669"/>
    <property type="project" value="UniProtKB-EC"/>
</dbReference>
<evidence type="ECO:0000256" key="5">
    <source>
        <dbReference type="ARBA" id="ARBA00022792"/>
    </source>
</evidence>
<dbReference type="InterPro" id="IPR000511">
    <property type="entry name" value="Holocyt_c/c1_synthase"/>
</dbReference>
<keyword evidence="4 10" id="KW-0479">Metal-binding</keyword>
<accession>A0A1J1GM95</accession>
<dbReference type="VEuPathDB" id="PlasmoDB:PGAL8A_00125700"/>
<dbReference type="PROSITE" id="PS00822">
    <property type="entry name" value="CYTO_HEME_LYASE_2"/>
    <property type="match status" value="1"/>
</dbReference>
<keyword evidence="8 10" id="KW-0472">Membrane</keyword>
<keyword evidence="7 10" id="KW-0496">Mitochondrion</keyword>
<evidence type="ECO:0000256" key="1">
    <source>
        <dbReference type="ARBA" id="ARBA00004273"/>
    </source>
</evidence>
<dbReference type="GO" id="GO:0005743">
    <property type="term" value="C:mitochondrial inner membrane"/>
    <property type="evidence" value="ECO:0007669"/>
    <property type="project" value="UniProtKB-SubCell"/>
</dbReference>
<dbReference type="RefSeq" id="XP_028526372.1">
    <property type="nucleotide sequence ID" value="XM_028674774.1"/>
</dbReference>
<dbReference type="AlphaFoldDB" id="A0A1J1GM95"/>
<keyword evidence="12" id="KW-1185">Reference proteome</keyword>
<dbReference type="Proteomes" id="UP000220797">
    <property type="component" value="Unassembled WGS sequence"/>
</dbReference>
<evidence type="ECO:0000256" key="6">
    <source>
        <dbReference type="ARBA" id="ARBA00023004"/>
    </source>
</evidence>
<evidence type="ECO:0000313" key="12">
    <source>
        <dbReference type="Proteomes" id="UP000220797"/>
    </source>
</evidence>
<evidence type="ECO:0000256" key="3">
    <source>
        <dbReference type="ARBA" id="ARBA00022617"/>
    </source>
</evidence>
<reference evidence="11" key="1">
    <citation type="submission" date="2015-04" db="EMBL/GenBank/DDBJ databases">
        <authorList>
            <consortium name="Pathogen Informatics"/>
        </authorList>
    </citation>
    <scope>NUCLEOTIDE SEQUENCE [LARGE SCALE GENOMIC DNA]</scope>
    <source>
        <strain evidence="11">8A</strain>
    </source>
</reference>
<evidence type="ECO:0000256" key="10">
    <source>
        <dbReference type="RuleBase" id="RU363130"/>
    </source>
</evidence>
<proteinExistence type="inferred from homology"/>
<comment type="function">
    <text evidence="10">Lyase that catalyzes the covalent linking of the heme group to the cytochrome C apoprotein to produce the mature functional cytochrome.</text>
</comment>
<evidence type="ECO:0000313" key="11">
    <source>
        <dbReference type="EMBL" id="CRG93550.1"/>
    </source>
</evidence>
<dbReference type="EMBL" id="CVMV01000017">
    <property type="protein sequence ID" value="CRG93550.1"/>
    <property type="molecule type" value="Genomic_DNA"/>
</dbReference>
<keyword evidence="5 10" id="KW-0999">Mitochondrion inner membrane</keyword>